<gene>
    <name evidence="1" type="ORF">FAZ69_07575</name>
</gene>
<comment type="caution">
    <text evidence="1">The sequence shown here is derived from an EMBL/GenBank/DDBJ whole genome shotgun (WGS) entry which is preliminary data.</text>
</comment>
<proteinExistence type="predicted"/>
<reference evidence="1 2" key="1">
    <citation type="submission" date="2019-04" db="EMBL/GenBank/DDBJ databases">
        <title>Trinickia sp. 7GSK02, isolated from subtropical forest soil.</title>
        <authorList>
            <person name="Gao Z.-H."/>
            <person name="Qiu L.-H."/>
        </authorList>
    </citation>
    <scope>NUCLEOTIDE SEQUENCE [LARGE SCALE GENOMIC DNA]</scope>
    <source>
        <strain evidence="1 2">7GSK02</strain>
    </source>
</reference>
<organism evidence="1 2">
    <name type="scientific">Trinickia terrae</name>
    <dbReference type="NCBI Taxonomy" id="2571161"/>
    <lineage>
        <taxon>Bacteria</taxon>
        <taxon>Pseudomonadati</taxon>
        <taxon>Pseudomonadota</taxon>
        <taxon>Betaproteobacteria</taxon>
        <taxon>Burkholderiales</taxon>
        <taxon>Burkholderiaceae</taxon>
        <taxon>Trinickia</taxon>
    </lineage>
</organism>
<dbReference type="RefSeq" id="WP_136893324.1">
    <property type="nucleotide sequence ID" value="NZ_SWJE01000003.1"/>
</dbReference>
<dbReference type="AlphaFoldDB" id="A0A4U1IC97"/>
<dbReference type="Proteomes" id="UP000305539">
    <property type="component" value="Unassembled WGS sequence"/>
</dbReference>
<evidence type="ECO:0000313" key="1">
    <source>
        <dbReference type="EMBL" id="TKC91208.1"/>
    </source>
</evidence>
<accession>A0A4U1IC97</accession>
<keyword evidence="2" id="KW-1185">Reference proteome</keyword>
<dbReference type="EMBL" id="SWJE01000003">
    <property type="protein sequence ID" value="TKC91208.1"/>
    <property type="molecule type" value="Genomic_DNA"/>
</dbReference>
<protein>
    <submittedName>
        <fullName evidence="1">Uncharacterized protein</fullName>
    </submittedName>
</protein>
<name>A0A4U1IC97_9BURK</name>
<dbReference type="OrthoDB" id="9009687at2"/>
<sequence>MTKRSRATVIFYNEDTQQIQLCTVYRDEIKGAIDRQIERRSAMNLPLGEPDDSTAPITDDALRQIGGIAVLNQASVHPELRDRLRITLEQPINWTSAKPPTE</sequence>
<evidence type="ECO:0000313" key="2">
    <source>
        <dbReference type="Proteomes" id="UP000305539"/>
    </source>
</evidence>